<evidence type="ECO:0000313" key="2">
    <source>
        <dbReference type="Proteomes" id="UP000045706"/>
    </source>
</evidence>
<dbReference type="Proteomes" id="UP000045706">
    <property type="component" value="Unassembled WGS sequence"/>
</dbReference>
<dbReference type="EMBL" id="CVQI01014891">
    <property type="protein sequence ID" value="CRK23583.1"/>
    <property type="molecule type" value="Genomic_DNA"/>
</dbReference>
<protein>
    <submittedName>
        <fullName evidence="1">Uncharacterized protein</fullName>
    </submittedName>
</protein>
<accession>A0A0G4LNH3</accession>
<gene>
    <name evidence="1" type="ORF">BN1723_013033</name>
</gene>
<proteinExistence type="predicted"/>
<name>A0A0G4LNH3_VERLO</name>
<organism evidence="1 2">
    <name type="scientific">Verticillium longisporum</name>
    <name type="common">Verticillium dahliae var. longisporum</name>
    <dbReference type="NCBI Taxonomy" id="100787"/>
    <lineage>
        <taxon>Eukaryota</taxon>
        <taxon>Fungi</taxon>
        <taxon>Dikarya</taxon>
        <taxon>Ascomycota</taxon>
        <taxon>Pezizomycotina</taxon>
        <taxon>Sordariomycetes</taxon>
        <taxon>Hypocreomycetidae</taxon>
        <taxon>Glomerellales</taxon>
        <taxon>Plectosphaerellaceae</taxon>
        <taxon>Verticillium</taxon>
    </lineage>
</organism>
<dbReference type="AlphaFoldDB" id="A0A0G4LNH3"/>
<sequence>MSKPNSPSNGLLNSVGVVTLPSAVADLLFRSRLSAANALRLIVQPPADGRVMARGGPTFDRQTKSLLLLGENNSPVPRLVKPSEFDAPCSTVTLGALGTPSS</sequence>
<evidence type="ECO:0000313" key="1">
    <source>
        <dbReference type="EMBL" id="CRK23583.1"/>
    </source>
</evidence>
<reference evidence="2" key="1">
    <citation type="submission" date="2015-05" db="EMBL/GenBank/DDBJ databases">
        <authorList>
            <person name="Fogelqvist Johan"/>
        </authorList>
    </citation>
    <scope>NUCLEOTIDE SEQUENCE [LARGE SCALE GENOMIC DNA]</scope>
</reference>